<name>A0ABP5IX34_9MICO</name>
<evidence type="ECO:0000256" key="1">
    <source>
        <dbReference type="SAM" id="MobiDB-lite"/>
    </source>
</evidence>
<feature type="region of interest" description="Disordered" evidence="1">
    <location>
        <begin position="246"/>
        <end position="295"/>
    </location>
</feature>
<organism evidence="3 4">
    <name type="scientific">Brevibacterium salitolerans</name>
    <dbReference type="NCBI Taxonomy" id="1403566"/>
    <lineage>
        <taxon>Bacteria</taxon>
        <taxon>Bacillati</taxon>
        <taxon>Actinomycetota</taxon>
        <taxon>Actinomycetes</taxon>
        <taxon>Micrococcales</taxon>
        <taxon>Brevibacteriaceae</taxon>
        <taxon>Brevibacterium</taxon>
    </lineage>
</organism>
<protein>
    <recommendedName>
        <fullName evidence="5">Protein kinase</fullName>
    </recommendedName>
</protein>
<sequence length="399" mass="40213">MSVPPPPQHPPPRRAPQPPVGEEGESLTTQLYVGGASGAGTASGAAAEGESTQMLSMEELRQLAAESHVDEIDGPREAGGRGTARKAGAEDEARAQVQAPPSVFSAQPGASAPLHAPQHGSPSLQGVFPTAAAPVAPAPQGSFPQSHSTFPQGASGSQGVPGAADPYGSSGRQAGVAPHLAAAGGAGHGGVGQGGAQPNEAPQGDGRQKRRGGLPPVAVVFVIIAALVVFGVGGWITYDVLTRGGDSSQDVAPPPATEAAEGQDDESADEDAQGGDDLVTGEDEEPAESFVVPSGNIGCTIDSERARCIIKSWDFTPPEAPDSCDMDKWGSVVVANRDGAGFSCTEANFPVGAETLEYGQSVSAHGMSCHSSEQGVRCEADETEAGFQIARAGASFDQP</sequence>
<proteinExistence type="predicted"/>
<accession>A0ABP5IX34</accession>
<evidence type="ECO:0008006" key="5">
    <source>
        <dbReference type="Google" id="ProtNLM"/>
    </source>
</evidence>
<feature type="compositionally biased region" description="Pro residues" evidence="1">
    <location>
        <begin position="1"/>
        <end position="19"/>
    </location>
</feature>
<evidence type="ECO:0000313" key="4">
    <source>
        <dbReference type="Proteomes" id="UP001500984"/>
    </source>
</evidence>
<feature type="compositionally biased region" description="Gly residues" evidence="1">
    <location>
        <begin position="184"/>
        <end position="195"/>
    </location>
</feature>
<feature type="region of interest" description="Disordered" evidence="1">
    <location>
        <begin position="1"/>
        <end position="27"/>
    </location>
</feature>
<keyword evidence="2" id="KW-1133">Transmembrane helix</keyword>
<feature type="region of interest" description="Disordered" evidence="1">
    <location>
        <begin position="61"/>
        <end position="210"/>
    </location>
</feature>
<reference evidence="4" key="1">
    <citation type="journal article" date="2019" name="Int. J. Syst. Evol. Microbiol.">
        <title>The Global Catalogue of Microorganisms (GCM) 10K type strain sequencing project: providing services to taxonomists for standard genome sequencing and annotation.</title>
        <authorList>
            <consortium name="The Broad Institute Genomics Platform"/>
            <consortium name="The Broad Institute Genome Sequencing Center for Infectious Disease"/>
            <person name="Wu L."/>
            <person name="Ma J."/>
        </authorList>
    </citation>
    <scope>NUCLEOTIDE SEQUENCE [LARGE SCALE GENOMIC DNA]</scope>
    <source>
        <strain evidence="4">JCM 15900</strain>
    </source>
</reference>
<feature type="compositionally biased region" description="Low complexity" evidence="1">
    <location>
        <begin position="174"/>
        <end position="183"/>
    </location>
</feature>
<dbReference type="EMBL" id="BAAAPZ010000019">
    <property type="protein sequence ID" value="GAA2106283.1"/>
    <property type="molecule type" value="Genomic_DNA"/>
</dbReference>
<dbReference type="RefSeq" id="WP_344338535.1">
    <property type="nucleotide sequence ID" value="NZ_BAAAPZ010000019.1"/>
</dbReference>
<feature type="compositionally biased region" description="Low complexity" evidence="1">
    <location>
        <begin position="129"/>
        <end position="139"/>
    </location>
</feature>
<dbReference type="Proteomes" id="UP001500984">
    <property type="component" value="Unassembled WGS sequence"/>
</dbReference>
<feature type="transmembrane region" description="Helical" evidence="2">
    <location>
        <begin position="217"/>
        <end position="238"/>
    </location>
</feature>
<evidence type="ECO:0000256" key="2">
    <source>
        <dbReference type="SAM" id="Phobius"/>
    </source>
</evidence>
<keyword evidence="2" id="KW-0812">Transmembrane</keyword>
<feature type="compositionally biased region" description="Acidic residues" evidence="1">
    <location>
        <begin position="261"/>
        <end position="287"/>
    </location>
</feature>
<keyword evidence="4" id="KW-1185">Reference proteome</keyword>
<feature type="compositionally biased region" description="Polar residues" evidence="1">
    <location>
        <begin position="142"/>
        <end position="158"/>
    </location>
</feature>
<comment type="caution">
    <text evidence="3">The sequence shown here is derived from an EMBL/GenBank/DDBJ whole genome shotgun (WGS) entry which is preliminary data.</text>
</comment>
<keyword evidence="2" id="KW-0472">Membrane</keyword>
<feature type="compositionally biased region" description="Basic and acidic residues" evidence="1">
    <location>
        <begin position="67"/>
        <end position="79"/>
    </location>
</feature>
<evidence type="ECO:0000313" key="3">
    <source>
        <dbReference type="EMBL" id="GAA2106283.1"/>
    </source>
</evidence>
<gene>
    <name evidence="3" type="ORF">GCM10009823_32220</name>
</gene>